<dbReference type="PANTHER" id="PTHR23279">
    <property type="entry name" value="DEFECTIVE PROBOSCIS EXTENSION RESPONSE DPR -RELATED"/>
    <property type="match status" value="1"/>
</dbReference>
<dbReference type="Proteomes" id="UP000030765">
    <property type="component" value="Unassembled WGS sequence"/>
</dbReference>
<dbReference type="STRING" id="74873.A0A084WDQ4"/>
<gene>
    <name evidence="3" type="ORF">ZHAS_00016555</name>
</gene>
<dbReference type="InterPro" id="IPR007110">
    <property type="entry name" value="Ig-like_dom"/>
</dbReference>
<dbReference type="OrthoDB" id="5359219at2759"/>
<dbReference type="PANTHER" id="PTHR23279:SF37">
    <property type="entry name" value="DEFECTIVE PROBOSCIS EXTENSION RESPONSE 13, ISOFORM B"/>
    <property type="match status" value="1"/>
</dbReference>
<accession>A0A084WDQ4</accession>
<reference evidence="3 5" key="1">
    <citation type="journal article" date="2014" name="BMC Genomics">
        <title>Genome sequence of Anopheles sinensis provides insight into genetics basis of mosquito competence for malaria parasites.</title>
        <authorList>
            <person name="Zhou D."/>
            <person name="Zhang D."/>
            <person name="Ding G."/>
            <person name="Shi L."/>
            <person name="Hou Q."/>
            <person name="Ye Y."/>
            <person name="Xu Y."/>
            <person name="Zhou H."/>
            <person name="Xiong C."/>
            <person name="Li S."/>
            <person name="Yu J."/>
            <person name="Hong S."/>
            <person name="Yu X."/>
            <person name="Zou P."/>
            <person name="Chen C."/>
            <person name="Chang X."/>
            <person name="Wang W."/>
            <person name="Lv Y."/>
            <person name="Sun Y."/>
            <person name="Ma L."/>
            <person name="Shen B."/>
            <person name="Zhu C."/>
        </authorList>
    </citation>
    <scope>NUCLEOTIDE SEQUENCE [LARGE SCALE GENOMIC DNA]</scope>
</reference>
<dbReference type="PROSITE" id="PS50835">
    <property type="entry name" value="IG_LIKE"/>
    <property type="match status" value="1"/>
</dbReference>
<dbReference type="InterPro" id="IPR036179">
    <property type="entry name" value="Ig-like_dom_sf"/>
</dbReference>
<keyword evidence="5" id="KW-1185">Reference proteome</keyword>
<sequence length="215" mass="23780">MTHQSSPIHLFLSSRSLHVPPEATQSAWAAECSPPPTMIVSCVSIWVSLVFLSIPPLRQRWPVTTDFHYSELTITQASKEHSGNYTCVPSNSQPASVVVHIFKGDNPAAMYHEHRSSSTIPYRDRSTMAWFLAPLLLLLVRCWQLTALTTTANRSRPACDPIYWPPGDCSEPGNCKPHRSSAPLSASDRALRQSNGVPRAATNSSFRMVLAFHGK</sequence>
<dbReference type="SUPFAM" id="SSF48726">
    <property type="entry name" value="Immunoglobulin"/>
    <property type="match status" value="1"/>
</dbReference>
<dbReference type="GO" id="GO:0032589">
    <property type="term" value="C:neuron projection membrane"/>
    <property type="evidence" value="ECO:0007669"/>
    <property type="project" value="TreeGrafter"/>
</dbReference>
<evidence type="ECO:0000313" key="4">
    <source>
        <dbReference type="EnsemblMetazoa" id="ASIC016555-PA"/>
    </source>
</evidence>
<dbReference type="InterPro" id="IPR037448">
    <property type="entry name" value="Zig-8"/>
</dbReference>
<dbReference type="EMBL" id="ATLV01023053">
    <property type="status" value="NOT_ANNOTATED_CDS"/>
    <property type="molecule type" value="Genomic_DNA"/>
</dbReference>
<dbReference type="AlphaFoldDB" id="A0A084WDQ4"/>
<feature type="domain" description="Ig-like" evidence="2">
    <location>
        <begin position="21"/>
        <end position="98"/>
    </location>
</feature>
<organism evidence="3">
    <name type="scientific">Anopheles sinensis</name>
    <name type="common">Mosquito</name>
    <dbReference type="NCBI Taxonomy" id="74873"/>
    <lineage>
        <taxon>Eukaryota</taxon>
        <taxon>Metazoa</taxon>
        <taxon>Ecdysozoa</taxon>
        <taxon>Arthropoda</taxon>
        <taxon>Hexapoda</taxon>
        <taxon>Insecta</taxon>
        <taxon>Pterygota</taxon>
        <taxon>Neoptera</taxon>
        <taxon>Endopterygota</taxon>
        <taxon>Diptera</taxon>
        <taxon>Nematocera</taxon>
        <taxon>Culicoidea</taxon>
        <taxon>Culicidae</taxon>
        <taxon>Anophelinae</taxon>
        <taxon>Anopheles</taxon>
    </lineage>
</organism>
<dbReference type="InterPro" id="IPR013783">
    <property type="entry name" value="Ig-like_fold"/>
</dbReference>
<dbReference type="EnsemblMetazoa" id="ASIC016555-RA">
    <property type="protein sequence ID" value="ASIC016555-PA"/>
    <property type="gene ID" value="ASIC016555"/>
</dbReference>
<feature type="region of interest" description="Disordered" evidence="1">
    <location>
        <begin position="174"/>
        <end position="197"/>
    </location>
</feature>
<evidence type="ECO:0000313" key="3">
    <source>
        <dbReference type="EMBL" id="KFB48348.1"/>
    </source>
</evidence>
<dbReference type="VEuPathDB" id="VectorBase:ASIC016555"/>
<evidence type="ECO:0000313" key="5">
    <source>
        <dbReference type="Proteomes" id="UP000030765"/>
    </source>
</evidence>
<dbReference type="EMBL" id="KE525340">
    <property type="protein sequence ID" value="KFB48348.1"/>
    <property type="molecule type" value="Genomic_DNA"/>
</dbReference>
<proteinExistence type="predicted"/>
<reference evidence="4" key="2">
    <citation type="submission" date="2020-05" db="UniProtKB">
        <authorList>
            <consortium name="EnsemblMetazoa"/>
        </authorList>
    </citation>
    <scope>IDENTIFICATION</scope>
</reference>
<evidence type="ECO:0000259" key="2">
    <source>
        <dbReference type="PROSITE" id="PS50835"/>
    </source>
</evidence>
<dbReference type="GO" id="GO:0050808">
    <property type="term" value="P:synapse organization"/>
    <property type="evidence" value="ECO:0007669"/>
    <property type="project" value="TreeGrafter"/>
</dbReference>
<evidence type="ECO:0000256" key="1">
    <source>
        <dbReference type="SAM" id="MobiDB-lite"/>
    </source>
</evidence>
<dbReference type="CDD" id="cd00096">
    <property type="entry name" value="Ig"/>
    <property type="match status" value="1"/>
</dbReference>
<name>A0A084WDQ4_ANOSI</name>
<dbReference type="Gene3D" id="2.60.40.10">
    <property type="entry name" value="Immunoglobulins"/>
    <property type="match status" value="1"/>
</dbReference>
<protein>
    <submittedName>
        <fullName evidence="3">AGAP005028-PA-like protein</fullName>
    </submittedName>
    <submittedName>
        <fullName evidence="4">Ig-like domain-containing protein</fullName>
    </submittedName>
</protein>